<reference evidence="3 4" key="1">
    <citation type="submission" date="2024-02" db="EMBL/GenBank/DDBJ databases">
        <authorList>
            <person name="Chen Y."/>
            <person name="Shah S."/>
            <person name="Dougan E. K."/>
            <person name="Thang M."/>
            <person name="Chan C."/>
        </authorList>
    </citation>
    <scope>NUCLEOTIDE SEQUENCE [LARGE SCALE GENOMIC DNA]</scope>
</reference>
<dbReference type="Proteomes" id="UP001642484">
    <property type="component" value="Unassembled WGS sequence"/>
</dbReference>
<feature type="region of interest" description="Disordered" evidence="1">
    <location>
        <begin position="551"/>
        <end position="576"/>
    </location>
</feature>
<feature type="transmembrane region" description="Helical" evidence="2">
    <location>
        <begin position="161"/>
        <end position="183"/>
    </location>
</feature>
<accession>A0ABP0PVF9</accession>
<keyword evidence="2" id="KW-0472">Membrane</keyword>
<protein>
    <submittedName>
        <fullName evidence="3">Uncharacterized protein</fullName>
    </submittedName>
</protein>
<feature type="transmembrane region" description="Helical" evidence="2">
    <location>
        <begin position="124"/>
        <end position="141"/>
    </location>
</feature>
<feature type="compositionally biased region" description="Polar residues" evidence="1">
    <location>
        <begin position="562"/>
        <end position="576"/>
    </location>
</feature>
<name>A0ABP0PVF9_9DINO</name>
<evidence type="ECO:0000313" key="3">
    <source>
        <dbReference type="EMBL" id="CAK9078695.1"/>
    </source>
</evidence>
<evidence type="ECO:0000256" key="1">
    <source>
        <dbReference type="SAM" id="MobiDB-lite"/>
    </source>
</evidence>
<sequence>MDAVLVVAGLALLWVPIHVSLTFSDFVDLRQWISSMTEREVQDERKEARATRIEEELLNLRQRNYKCVSRCVCHINLLTICGLIHEAVAVPGFDTFAAAIFCIFGYAQHLMVGHELVELTAGRLKFLSCTMHVMLALQIISTAANGTDSLKFAMMQGFQVAIRFCAVVLFLDPWITIPFQFLYTAMDMSAFLLVFDHSGAALSGLCVSHFFILTTTTACSLIVDWLLRGRFDALLDTTDAESLVCSFRRVLRGACDGEVLLDSQMKIAQESQCLQHLILTNVSLKGRSFPHLLVDQDGPRFREFINSSTADVSESTESRLSVPLCLRVSFRGSAGIQVAADIYHVAVPGLFGSSDPYHLIAFKEDSDPRPPPEAQNDAVPSELVNAWDRSPSPCEANPSMSTVSGSTGRSSRFQNPCPELQEITLLVDTSTEFQDVQRAHVNFERKEDRDRSMSTFRSTMPSLHKLLKPSDWEKIGSSIRRFVERGSQDPQIQIKKLKRMTFQLPGQSGWMIAEEATLHLIQGTQKVWLYLKGFRPEKALGLLPLDGIQEGGMRERRRAGNPLTSDPGSDRSSTFN</sequence>
<dbReference type="EMBL" id="CAXAMN010023583">
    <property type="protein sequence ID" value="CAK9078695.1"/>
    <property type="molecule type" value="Genomic_DNA"/>
</dbReference>
<gene>
    <name evidence="3" type="ORF">CCMP2556_LOCUS38805</name>
</gene>
<organism evidence="3 4">
    <name type="scientific">Durusdinium trenchii</name>
    <dbReference type="NCBI Taxonomy" id="1381693"/>
    <lineage>
        <taxon>Eukaryota</taxon>
        <taxon>Sar</taxon>
        <taxon>Alveolata</taxon>
        <taxon>Dinophyceae</taxon>
        <taxon>Suessiales</taxon>
        <taxon>Symbiodiniaceae</taxon>
        <taxon>Durusdinium</taxon>
    </lineage>
</organism>
<feature type="compositionally biased region" description="Low complexity" evidence="1">
    <location>
        <begin position="399"/>
        <end position="412"/>
    </location>
</feature>
<keyword evidence="2" id="KW-1133">Transmembrane helix</keyword>
<keyword evidence="2" id="KW-0812">Transmembrane</keyword>
<comment type="caution">
    <text evidence="3">The sequence shown here is derived from an EMBL/GenBank/DDBJ whole genome shotgun (WGS) entry which is preliminary data.</text>
</comment>
<feature type="transmembrane region" description="Helical" evidence="2">
    <location>
        <begin position="190"/>
        <end position="212"/>
    </location>
</feature>
<feature type="transmembrane region" description="Helical" evidence="2">
    <location>
        <begin position="95"/>
        <end position="112"/>
    </location>
</feature>
<dbReference type="GO" id="GO:0003964">
    <property type="term" value="F:RNA-directed DNA polymerase activity"/>
    <property type="evidence" value="ECO:0007669"/>
    <property type="project" value="UniProtKB-KW"/>
</dbReference>
<keyword evidence="4" id="KW-1185">Reference proteome</keyword>
<feature type="region of interest" description="Disordered" evidence="1">
    <location>
        <begin position="385"/>
        <end position="414"/>
    </location>
</feature>
<evidence type="ECO:0000313" key="4">
    <source>
        <dbReference type="Proteomes" id="UP001642484"/>
    </source>
</evidence>
<proteinExistence type="predicted"/>
<evidence type="ECO:0000256" key="2">
    <source>
        <dbReference type="SAM" id="Phobius"/>
    </source>
</evidence>